<evidence type="ECO:0000313" key="2">
    <source>
        <dbReference type="EMBL" id="OUR84145.1"/>
    </source>
</evidence>
<keyword evidence="1" id="KW-0812">Transmembrane</keyword>
<protein>
    <recommendedName>
        <fullName evidence="4">SHOCT domain-containing protein</fullName>
    </recommendedName>
</protein>
<name>A0A1Y5ETJ7_COLPS</name>
<comment type="caution">
    <text evidence="2">The sequence shown here is derived from an EMBL/GenBank/DDBJ whole genome shotgun (WGS) entry which is preliminary data.</text>
</comment>
<dbReference type="InterPro" id="IPR011042">
    <property type="entry name" value="6-blade_b-propeller_TolB-like"/>
</dbReference>
<keyword evidence="1" id="KW-0472">Membrane</keyword>
<gene>
    <name evidence="2" type="ORF">A9Q75_03055</name>
</gene>
<feature type="transmembrane region" description="Helical" evidence="1">
    <location>
        <begin position="438"/>
        <end position="455"/>
    </location>
</feature>
<sequence length="723" mass="83153">MFTAKNAIFFIFPLCLFFISGVSSANKENKYLLQQIAQAPQLTTKNNQWLLLLEQPGNSQYYYLANKQGKIYQLEQDSPDSTSLLLDLQRFSSKESMLQLSAFTLHPNFSLRDQTGFGTFYTAHVEKVTNNRKRKRLIDSAVTTPLFFDAVVTEWQLNTDKQVDDATRREVLRIAIPTLKSSISQLSFNPYSKSWHEDFSQLYISLSQSPKLKQHPLYSGAILRIHPQRNGIKSYTVPHGNPYYANEKFEKTLYLFGAGNIKQFIWPDKYATQLLISHQYSFKDTIRHWLSYSDGGEDWRKQAPKTFLYQNKKSLTENSLLMYRGQNAPALRNKLLLLTKNKRQWQLNSLSHEISPEIAPEISPEQTHAIQQQKSLPDPAIEWLLKQQALQANNLALYRDNRGELLFFNEDSGAIYQLFQQDISLGVKENKESGFSDITFLLIIILASLLGYVFYQVKTQQKSAKAFVRREFSNLALSEDKLSIELFKRHEKKAEKVIALTDVKQCQVLLSDLVIATINTTLGHGFDEAQEQALREIFHIEQIAKMTDGKVRRINLVLNTQTKKKHIICLYLRKGSDRITKKGYFTVVDEAIDWCWLIANNINSEQTGERSLKPKSTAKITHTEHKTHDGTPLHTQAAIIRPATHSHAKIDIVEPEQMAEESMPQKNNDEVTLSNNHDTTAIEFVKVETELVNALEKLVKLRQQGFLTADEFEQAKTKLYHFH</sequence>
<dbReference type="Gene3D" id="2.120.10.30">
    <property type="entry name" value="TolB, C-terminal domain"/>
    <property type="match status" value="1"/>
</dbReference>
<dbReference type="Proteomes" id="UP000243053">
    <property type="component" value="Unassembled WGS sequence"/>
</dbReference>
<evidence type="ECO:0008006" key="4">
    <source>
        <dbReference type="Google" id="ProtNLM"/>
    </source>
</evidence>
<evidence type="ECO:0000313" key="3">
    <source>
        <dbReference type="Proteomes" id="UP000243053"/>
    </source>
</evidence>
<dbReference type="EMBL" id="MAAF01000021">
    <property type="protein sequence ID" value="OUR84145.1"/>
    <property type="molecule type" value="Genomic_DNA"/>
</dbReference>
<proteinExistence type="predicted"/>
<organism evidence="2 3">
    <name type="scientific">Colwellia psychrerythraea</name>
    <name type="common">Vibrio psychroerythus</name>
    <dbReference type="NCBI Taxonomy" id="28229"/>
    <lineage>
        <taxon>Bacteria</taxon>
        <taxon>Pseudomonadati</taxon>
        <taxon>Pseudomonadota</taxon>
        <taxon>Gammaproteobacteria</taxon>
        <taxon>Alteromonadales</taxon>
        <taxon>Colwelliaceae</taxon>
        <taxon>Colwellia</taxon>
    </lineage>
</organism>
<reference evidence="3" key="1">
    <citation type="journal article" date="2017" name="Proc. Natl. Acad. Sci. U.S.A.">
        <title>Simulation of Deepwater Horizon oil plume reveals substrate specialization within a complex community of hydrocarbon degraders.</title>
        <authorList>
            <person name="Hu P."/>
            <person name="Dubinsky E.A."/>
            <person name="Probst A.J."/>
            <person name="Wang J."/>
            <person name="Sieber C.M.K."/>
            <person name="Tom L.M."/>
            <person name="Gardinali P."/>
            <person name="Banfield J.F."/>
            <person name="Atlas R.M."/>
            <person name="Andersen G.L."/>
        </authorList>
    </citation>
    <scope>NUCLEOTIDE SEQUENCE [LARGE SCALE GENOMIC DNA]</scope>
</reference>
<dbReference type="AlphaFoldDB" id="A0A1Y5ETJ7"/>
<accession>A0A1Y5ETJ7</accession>
<keyword evidence="1" id="KW-1133">Transmembrane helix</keyword>
<evidence type="ECO:0000256" key="1">
    <source>
        <dbReference type="SAM" id="Phobius"/>
    </source>
</evidence>